<dbReference type="InterPro" id="IPR029063">
    <property type="entry name" value="SAM-dependent_MTases_sf"/>
</dbReference>
<gene>
    <name evidence="1" type="ORF">GETHLI_10130</name>
</gene>
<reference evidence="1 2" key="1">
    <citation type="journal article" date="2023" name="Antonie Van Leeuwenhoek">
        <title>Mesoterricola silvestris gen. nov., sp. nov., Mesoterricola sediminis sp. nov., Geothrix oryzae sp. nov., Geothrix edaphica sp. nov., Geothrix rubra sp. nov., and Geothrix limicola sp. nov., six novel members of Acidobacteriota isolated from soils.</title>
        <authorList>
            <person name="Itoh H."/>
            <person name="Sugisawa Y."/>
            <person name="Mise K."/>
            <person name="Xu Z."/>
            <person name="Kuniyasu M."/>
            <person name="Ushijima N."/>
            <person name="Kawano K."/>
            <person name="Kobayashi E."/>
            <person name="Shiratori Y."/>
            <person name="Masuda Y."/>
            <person name="Senoo K."/>
        </authorList>
    </citation>
    <scope>NUCLEOTIDE SEQUENCE [LARGE SCALE GENOMIC DNA]</scope>
    <source>
        <strain evidence="1 2">Red804</strain>
    </source>
</reference>
<keyword evidence="2" id="KW-1185">Reference proteome</keyword>
<dbReference type="Proteomes" id="UP001165069">
    <property type="component" value="Unassembled WGS sequence"/>
</dbReference>
<evidence type="ECO:0008006" key="3">
    <source>
        <dbReference type="Google" id="ProtNLM"/>
    </source>
</evidence>
<dbReference type="Gene3D" id="3.40.50.150">
    <property type="entry name" value="Vaccinia Virus protein VP39"/>
    <property type="match status" value="1"/>
</dbReference>
<sequence length="236" mass="26558">MLRKLFRRWSSKTKGSSSIEAIIPPEIKDDAFYTAILDLASKVEARHILEIGSSSGRGSTEAFALGIARNPSRPHLHCMEISKTRFAALKAHYAGNPQVFVYNASSVPASELPTAEQVSDFYRTHPTKLNEYPLEQVLSWLEADRTYMGASPLPDGIRHILAETGVDHFDVVLIDGSEFTGEPELDLVYGARWILLDDVNAHKNFMNHRRLSGDPSYRLVEEDWGIRHGYAIFERT</sequence>
<dbReference type="EMBL" id="BSDE01000001">
    <property type="protein sequence ID" value="GLH72511.1"/>
    <property type="molecule type" value="Genomic_DNA"/>
</dbReference>
<evidence type="ECO:0000313" key="1">
    <source>
        <dbReference type="EMBL" id="GLH72511.1"/>
    </source>
</evidence>
<dbReference type="SUPFAM" id="SSF53335">
    <property type="entry name" value="S-adenosyl-L-methionine-dependent methyltransferases"/>
    <property type="match status" value="1"/>
</dbReference>
<comment type="caution">
    <text evidence="1">The sequence shown here is derived from an EMBL/GenBank/DDBJ whole genome shotgun (WGS) entry which is preliminary data.</text>
</comment>
<accession>A0ABQ5QDF2</accession>
<organism evidence="1 2">
    <name type="scientific">Geothrix limicola</name>
    <dbReference type="NCBI Taxonomy" id="2927978"/>
    <lineage>
        <taxon>Bacteria</taxon>
        <taxon>Pseudomonadati</taxon>
        <taxon>Acidobacteriota</taxon>
        <taxon>Holophagae</taxon>
        <taxon>Holophagales</taxon>
        <taxon>Holophagaceae</taxon>
        <taxon>Geothrix</taxon>
    </lineage>
</organism>
<proteinExistence type="predicted"/>
<evidence type="ECO:0000313" key="2">
    <source>
        <dbReference type="Proteomes" id="UP001165069"/>
    </source>
</evidence>
<dbReference type="RefSeq" id="WP_285571219.1">
    <property type="nucleotide sequence ID" value="NZ_BSDE01000001.1"/>
</dbReference>
<protein>
    <recommendedName>
        <fullName evidence="3">Class I SAM-dependent methyltransferase</fullName>
    </recommendedName>
</protein>
<name>A0ABQ5QDF2_9BACT</name>